<dbReference type="PANTHER" id="PTHR47972">
    <property type="entry name" value="KINESIN-LIKE PROTEIN KLP-3"/>
    <property type="match status" value="1"/>
</dbReference>
<dbReference type="InterPro" id="IPR001752">
    <property type="entry name" value="Kinesin_motor_dom"/>
</dbReference>
<evidence type="ECO:0000313" key="13">
    <source>
        <dbReference type="Proteomes" id="UP001210211"/>
    </source>
</evidence>
<evidence type="ECO:0000256" key="6">
    <source>
        <dbReference type="ARBA" id="ARBA00023175"/>
    </source>
</evidence>
<dbReference type="SUPFAM" id="SSF52540">
    <property type="entry name" value="P-loop containing nucleoside triphosphate hydrolases"/>
    <property type="match status" value="1"/>
</dbReference>
<dbReference type="GO" id="GO:0005524">
    <property type="term" value="F:ATP binding"/>
    <property type="evidence" value="ECO:0007669"/>
    <property type="project" value="UniProtKB-UniRule"/>
</dbReference>
<evidence type="ECO:0000256" key="4">
    <source>
        <dbReference type="ARBA" id="ARBA00022840"/>
    </source>
</evidence>
<keyword evidence="5 9" id="KW-0175">Coiled coil</keyword>
<feature type="region of interest" description="Disordered" evidence="10">
    <location>
        <begin position="1"/>
        <end position="69"/>
    </location>
</feature>
<keyword evidence="13" id="KW-1185">Reference proteome</keyword>
<feature type="coiled-coil region" evidence="9">
    <location>
        <begin position="500"/>
        <end position="569"/>
    </location>
</feature>
<dbReference type="SMART" id="SM00129">
    <property type="entry name" value="KISc"/>
    <property type="match status" value="1"/>
</dbReference>
<reference evidence="12 13" key="1">
    <citation type="journal article" date="2022" name="Cell">
        <title>Repeat-based holocentromeres influence genome architecture and karyotype evolution.</title>
        <authorList>
            <person name="Hofstatter P.G."/>
            <person name="Thangavel G."/>
            <person name="Lux T."/>
            <person name="Neumann P."/>
            <person name="Vondrak T."/>
            <person name="Novak P."/>
            <person name="Zhang M."/>
            <person name="Costa L."/>
            <person name="Castellani M."/>
            <person name="Scott A."/>
            <person name="Toegelov H."/>
            <person name="Fuchs J."/>
            <person name="Mata-Sucre Y."/>
            <person name="Dias Y."/>
            <person name="Vanzela A.L.L."/>
            <person name="Huettel B."/>
            <person name="Almeida C.C.S."/>
            <person name="Simkova H."/>
            <person name="Souza G."/>
            <person name="Pedrosa-Harand A."/>
            <person name="Macas J."/>
            <person name="Mayer K.F.X."/>
            <person name="Houben A."/>
            <person name="Marques A."/>
        </authorList>
    </citation>
    <scope>NUCLEOTIDE SEQUENCE [LARGE SCALE GENOMIC DNA]</scope>
    <source>
        <strain evidence="12">RhyTen1mFocal</strain>
    </source>
</reference>
<feature type="domain" description="Kinesin motor" evidence="11">
    <location>
        <begin position="159"/>
        <end position="483"/>
    </location>
</feature>
<organism evidence="12 13">
    <name type="scientific">Rhynchospora tenuis</name>
    <dbReference type="NCBI Taxonomy" id="198213"/>
    <lineage>
        <taxon>Eukaryota</taxon>
        <taxon>Viridiplantae</taxon>
        <taxon>Streptophyta</taxon>
        <taxon>Embryophyta</taxon>
        <taxon>Tracheophyta</taxon>
        <taxon>Spermatophyta</taxon>
        <taxon>Magnoliopsida</taxon>
        <taxon>Liliopsida</taxon>
        <taxon>Poales</taxon>
        <taxon>Cyperaceae</taxon>
        <taxon>Cyperoideae</taxon>
        <taxon>Rhynchosporeae</taxon>
        <taxon>Rhynchospora</taxon>
    </lineage>
</organism>
<evidence type="ECO:0000256" key="10">
    <source>
        <dbReference type="SAM" id="MobiDB-lite"/>
    </source>
</evidence>
<dbReference type="PROSITE" id="PS50067">
    <property type="entry name" value="KINESIN_MOTOR_2"/>
    <property type="match status" value="1"/>
</dbReference>
<dbReference type="GO" id="GO:0005874">
    <property type="term" value="C:microtubule"/>
    <property type="evidence" value="ECO:0007669"/>
    <property type="project" value="UniProtKB-KW"/>
</dbReference>
<dbReference type="Pfam" id="PF00225">
    <property type="entry name" value="Kinesin"/>
    <property type="match status" value="1"/>
</dbReference>
<protein>
    <recommendedName>
        <fullName evidence="8">Kinesin-like protein</fullName>
    </recommendedName>
</protein>
<dbReference type="Proteomes" id="UP001210211">
    <property type="component" value="Unassembled WGS sequence"/>
</dbReference>
<dbReference type="CDD" id="cd01366">
    <property type="entry name" value="KISc_C_terminal"/>
    <property type="match status" value="1"/>
</dbReference>
<evidence type="ECO:0000313" key="12">
    <source>
        <dbReference type="EMBL" id="KAJ3688045.1"/>
    </source>
</evidence>
<proteinExistence type="inferred from homology"/>
<name>A0AAD5Z700_9POAL</name>
<keyword evidence="2 8" id="KW-0493">Microtubule</keyword>
<dbReference type="GO" id="GO:0007018">
    <property type="term" value="P:microtubule-based movement"/>
    <property type="evidence" value="ECO:0007669"/>
    <property type="project" value="InterPro"/>
</dbReference>
<comment type="similarity">
    <text evidence="1">Belongs to the TRAFAC class myosin-kinesin ATPase superfamily. Kinesin family. KIN-14 subfamily.</text>
</comment>
<dbReference type="FunFam" id="3.40.850.10:FF:000061">
    <property type="entry name" value="Kinesin-like protein"/>
    <property type="match status" value="1"/>
</dbReference>
<feature type="compositionally biased region" description="Basic and acidic residues" evidence="10">
    <location>
        <begin position="43"/>
        <end position="57"/>
    </location>
</feature>
<dbReference type="InterPro" id="IPR036961">
    <property type="entry name" value="Kinesin_motor_dom_sf"/>
</dbReference>
<dbReference type="GO" id="GO:0003777">
    <property type="term" value="F:microtubule motor activity"/>
    <property type="evidence" value="ECO:0007669"/>
    <property type="project" value="InterPro"/>
</dbReference>
<evidence type="ECO:0000256" key="8">
    <source>
        <dbReference type="RuleBase" id="RU000394"/>
    </source>
</evidence>
<dbReference type="InterPro" id="IPR019821">
    <property type="entry name" value="Kinesin_motor_CS"/>
</dbReference>
<comment type="caution">
    <text evidence="12">The sequence shown here is derived from an EMBL/GenBank/DDBJ whole genome shotgun (WGS) entry which is preliminary data.</text>
</comment>
<evidence type="ECO:0000256" key="5">
    <source>
        <dbReference type="ARBA" id="ARBA00023054"/>
    </source>
</evidence>
<dbReference type="GO" id="GO:0008017">
    <property type="term" value="F:microtubule binding"/>
    <property type="evidence" value="ECO:0007669"/>
    <property type="project" value="InterPro"/>
</dbReference>
<gene>
    <name evidence="12" type="ORF">LUZ61_017209</name>
</gene>
<evidence type="ECO:0000256" key="1">
    <source>
        <dbReference type="ARBA" id="ARBA00010899"/>
    </source>
</evidence>
<keyword evidence="3 7" id="KW-0547">Nucleotide-binding</keyword>
<dbReference type="PANTHER" id="PTHR47972:SF2">
    <property type="entry name" value="KINESIN-LIKE PROTEIN KIN-14S"/>
    <property type="match status" value="1"/>
</dbReference>
<dbReference type="InterPro" id="IPR027417">
    <property type="entry name" value="P-loop_NTPase"/>
</dbReference>
<dbReference type="AlphaFoldDB" id="A0AAD5Z700"/>
<dbReference type="InterPro" id="IPR027640">
    <property type="entry name" value="Kinesin-like_fam"/>
</dbReference>
<evidence type="ECO:0000256" key="2">
    <source>
        <dbReference type="ARBA" id="ARBA00022701"/>
    </source>
</evidence>
<evidence type="ECO:0000256" key="7">
    <source>
        <dbReference type="PROSITE-ProRule" id="PRU00283"/>
    </source>
</evidence>
<dbReference type="Gene3D" id="3.40.850.10">
    <property type="entry name" value="Kinesin motor domain"/>
    <property type="match status" value="1"/>
</dbReference>
<keyword evidence="4 7" id="KW-0067">ATP-binding</keyword>
<accession>A0AAD5Z700</accession>
<evidence type="ECO:0000256" key="9">
    <source>
        <dbReference type="SAM" id="Coils"/>
    </source>
</evidence>
<evidence type="ECO:0000259" key="11">
    <source>
        <dbReference type="PROSITE" id="PS50067"/>
    </source>
</evidence>
<evidence type="ECO:0000256" key="3">
    <source>
        <dbReference type="ARBA" id="ARBA00022741"/>
    </source>
</evidence>
<feature type="region of interest" description="Disordered" evidence="10">
    <location>
        <begin position="577"/>
        <end position="615"/>
    </location>
</feature>
<keyword evidence="6 7" id="KW-0505">Motor protein</keyword>
<sequence>MPEGDLIVTTLRSEEESESSPDLKDQKLQSAQYILVEGSSAEKGSDVSREARTRDTADNPEPANTMEGRPETMGYLIQALDDDCVIPSPVLKGVATPNLRSSINLLGTKYNNLMERYKTETNKCKDECGSRYETLKKQYTNECLERKRLYNEIIELRGNIRVFCRCRPLNSDEISKGYSNIVEFDSSHETELQIICNDSSKKQFKFDQVFGPAANQEAVFAETLPVVKSALDGYNVCIFAYGQTGTGKTFTMEGTPENRGVNYRALEVLFNSSAKRSSDVAYQFSVSMLEVYNERIRDLLAESTEKIAKRLEIKQSSDGTHEVPGLVESEVHTIDEVWEILRTGGKNRSVGSTSANELSSRSHCLVRVTIKSDNLVSGQRSRSHMWLVDLAGSERISKIDVEGERLRESQFINKSLSALGDVISALASKNPHIPYRNSKLTHLLQSSLGGDCKTLMFVQISPSSADLGETTCSLNFATRVRGIEQGPARKQTDPAESFKLKQMTEKLRLEEKENARLNENLRLLNMKYTSRENVFQTLQEKVKEAEQASRNYLQRVRELESQLAAEKRVVKDNTTTSQFIKPPLMPPQKERPPLGRITNRAPPMGRPRPTATTSVTLSQNKENIPLVASNSLGLNPQHRGISKARRVSVAPLLGHNNHPQAKRRASLAMPPSMRDPQTIMAERKFSQLEQQFSQLRNPKRRSVAVFNTVPATPLAGAYSSRKTPDAIGGKYRSLLMSSSKYAPSPPNAVSTWRSRLPTVVGSPRQRVRLVSSPANRSGSTPEGGMSSKYCFSVQKRVQIASPIQQPPRAPQVLMGAGVYNGPTRFAGNQARRVLCNNANRRMSVL</sequence>
<dbReference type="PRINTS" id="PR00380">
    <property type="entry name" value="KINESINHEAVY"/>
</dbReference>
<feature type="binding site" evidence="7">
    <location>
        <begin position="242"/>
        <end position="249"/>
    </location>
    <ligand>
        <name>ATP</name>
        <dbReference type="ChEBI" id="CHEBI:30616"/>
    </ligand>
</feature>
<dbReference type="EMBL" id="JAMRDG010000002">
    <property type="protein sequence ID" value="KAJ3688045.1"/>
    <property type="molecule type" value="Genomic_DNA"/>
</dbReference>
<dbReference type="PROSITE" id="PS00411">
    <property type="entry name" value="KINESIN_MOTOR_1"/>
    <property type="match status" value="1"/>
</dbReference>